<evidence type="ECO:0000313" key="2">
    <source>
        <dbReference type="EMBL" id="MDQ0393858.1"/>
    </source>
</evidence>
<feature type="coiled-coil region" evidence="1">
    <location>
        <begin position="41"/>
        <end position="75"/>
    </location>
</feature>
<keyword evidence="2" id="KW-0131">Cell cycle</keyword>
<evidence type="ECO:0000313" key="3">
    <source>
        <dbReference type="Proteomes" id="UP001237448"/>
    </source>
</evidence>
<dbReference type="Proteomes" id="UP001237448">
    <property type="component" value="Unassembled WGS sequence"/>
</dbReference>
<dbReference type="InterPro" id="IPR007060">
    <property type="entry name" value="FtsL/DivIC"/>
</dbReference>
<dbReference type="Pfam" id="PF04977">
    <property type="entry name" value="DivIC"/>
    <property type="match status" value="1"/>
</dbReference>
<dbReference type="EMBL" id="JAUSVK010000001">
    <property type="protein sequence ID" value="MDQ0393858.1"/>
    <property type="molecule type" value="Genomic_DNA"/>
</dbReference>
<evidence type="ECO:0000256" key="1">
    <source>
        <dbReference type="SAM" id="Coils"/>
    </source>
</evidence>
<proteinExistence type="predicted"/>
<gene>
    <name evidence="2" type="ORF">J3R73_003650</name>
</gene>
<sequence length="104" mass="11868">MVIRTRLRAFLNQLALFVGTAAAIAYFSFQAFNGDHGIQAQRQFDQQKQKLSDELASLKDQHAALERRVNLLRADTIDPDMLEEKSRELLGFVHPNDVIVFLPK</sequence>
<organism evidence="2 3">
    <name type="scientific">Labrys monachus</name>
    <dbReference type="NCBI Taxonomy" id="217067"/>
    <lineage>
        <taxon>Bacteria</taxon>
        <taxon>Pseudomonadati</taxon>
        <taxon>Pseudomonadota</taxon>
        <taxon>Alphaproteobacteria</taxon>
        <taxon>Hyphomicrobiales</taxon>
        <taxon>Xanthobacteraceae</taxon>
        <taxon>Labrys</taxon>
    </lineage>
</organism>
<dbReference type="GO" id="GO:0051301">
    <property type="term" value="P:cell division"/>
    <property type="evidence" value="ECO:0007669"/>
    <property type="project" value="UniProtKB-KW"/>
</dbReference>
<keyword evidence="2" id="KW-0132">Cell division</keyword>
<keyword evidence="3" id="KW-1185">Reference proteome</keyword>
<accession>A0ABU0FIB5</accession>
<reference evidence="2 3" key="1">
    <citation type="submission" date="2023-07" db="EMBL/GenBank/DDBJ databases">
        <title>Genomic Encyclopedia of Type Strains, Phase IV (KMG-IV): sequencing the most valuable type-strain genomes for metagenomic binning, comparative biology and taxonomic classification.</title>
        <authorList>
            <person name="Goeker M."/>
        </authorList>
    </citation>
    <scope>NUCLEOTIDE SEQUENCE [LARGE SCALE GENOMIC DNA]</scope>
    <source>
        <strain evidence="2 3">DSM 5896</strain>
    </source>
</reference>
<name>A0ABU0FIB5_9HYPH</name>
<dbReference type="RefSeq" id="WP_307429846.1">
    <property type="nucleotide sequence ID" value="NZ_JAUSVK010000001.1"/>
</dbReference>
<comment type="caution">
    <text evidence="2">The sequence shown here is derived from an EMBL/GenBank/DDBJ whole genome shotgun (WGS) entry which is preliminary data.</text>
</comment>
<protein>
    <submittedName>
        <fullName evidence="2">Cell division protein FtsB</fullName>
    </submittedName>
</protein>
<keyword evidence="1" id="KW-0175">Coiled coil</keyword>